<dbReference type="EMBL" id="KR080200">
    <property type="protein sequence ID" value="AKF14698.1"/>
    <property type="molecule type" value="Genomic_DNA"/>
</dbReference>
<accession>A0A0F6WEA9</accession>
<dbReference type="Proteomes" id="UP000225161">
    <property type="component" value="Genome"/>
</dbReference>
<name>A0A0F6WEA9_9CAUD</name>
<gene>
    <name evidence="1" type="primary">33</name>
    <name evidence="1" type="ORF">SEA_ALANGRANT_33</name>
</gene>
<evidence type="ECO:0000313" key="1">
    <source>
        <dbReference type="EMBL" id="AKF14698.1"/>
    </source>
</evidence>
<sequence>MPALTWSVAWEVATPPVELLPAQPVPPTPPGDDADEAAAQQYSDDYAAYEVALDAAYHQTQTVLADEQWWSVTRLEFTDEAEARATLPTMVRANASSPYARNFRLETSPPRVWSPVS</sequence>
<organism evidence="1 2">
    <name type="scientific">Mycobacterium phage AlanGrant</name>
    <dbReference type="NCBI Taxonomy" id="1647307"/>
    <lineage>
        <taxon>Viruses</taxon>
        <taxon>Duplodnaviria</taxon>
        <taxon>Heunggongvirae</taxon>
        <taxon>Uroviricota</taxon>
        <taxon>Caudoviricetes</taxon>
        <taxon>Bclasvirinae</taxon>
        <taxon>Coopervirus</taxon>
        <taxon>Coopervirus vincenzo</taxon>
    </lineage>
</organism>
<reference evidence="1 2" key="1">
    <citation type="journal article" date="2015" name="Genome Announc.">
        <title>Genome Sequences of Mycobacteriophages AlanGrant, Baee, Corofin, OrangeOswald, and Vincenzo, New Members of Cluster B.</title>
        <authorList>
            <person name="Pope W.H."/>
            <person name="Carbonara M.E."/>
            <person name="Cioffi H.M."/>
            <person name="Cruz T."/>
            <person name="Dang B.Q."/>
            <person name="Doyle A.N."/>
            <person name="Fan O.H."/>
            <person name="Gallagher M."/>
            <person name="Gentile G.M."/>
            <person name="German B.A."/>
            <person name="Farrell M.E."/>
            <person name="Gerwig M."/>
            <person name="Hunter K.L."/>
            <person name="Lefever V.E."/>
            <person name="Marfisi N.A."/>
            <person name="McDonnell J.E."/>
            <person name="Monga J.K."/>
            <person name="Quiroz K.G."/>
            <person name="Pong A.C."/>
            <person name="Rimple P.A."/>
            <person name="Situ M."/>
            <person name="Sohnen P.C."/>
            <person name="Stockinger A.N."/>
            <person name="Thompson P.K."/>
            <person name="Torchio N.M."/>
            <person name="Toner C.L."/>
            <person name="Ulbrich M.C."/>
            <person name="Vohra N.I."/>
            <person name="Zakir A."/>
            <person name="Adkins N.L."/>
            <person name="Brown B.R."/>
            <person name="Churilla B.M."/>
            <person name="Kramer Z.J."/>
            <person name="Lapin J.S."/>
            <person name="Montgomery M.T."/>
            <person name="Prout A.K."/>
            <person name="Grubb S.R."/>
            <person name="Warner M.H."/>
            <person name="Bowman C.A."/>
            <person name="Russell D.A."/>
            <person name="Hatfull G.F."/>
        </authorList>
    </citation>
    <scope>NUCLEOTIDE SEQUENCE [LARGE SCALE GENOMIC DNA]</scope>
</reference>
<protein>
    <submittedName>
        <fullName evidence="1">Uncharacterized protein</fullName>
    </submittedName>
</protein>
<evidence type="ECO:0000313" key="2">
    <source>
        <dbReference type="Proteomes" id="UP000225161"/>
    </source>
</evidence>
<proteinExistence type="predicted"/>